<dbReference type="OrthoDB" id="9805953at2"/>
<dbReference type="EMBL" id="QNRH01000002">
    <property type="protein sequence ID" value="RBO97519.1"/>
    <property type="molecule type" value="Genomic_DNA"/>
</dbReference>
<dbReference type="InterPro" id="IPR009057">
    <property type="entry name" value="Homeodomain-like_sf"/>
</dbReference>
<comment type="caution">
    <text evidence="3">The sequence shown here is derived from an EMBL/GenBank/DDBJ whole genome shotgun (WGS) entry which is preliminary data.</text>
</comment>
<dbReference type="Gene3D" id="3.30.450.40">
    <property type="match status" value="1"/>
</dbReference>
<dbReference type="SUPFAM" id="SSF46689">
    <property type="entry name" value="Homeodomain-like"/>
    <property type="match status" value="1"/>
</dbReference>
<dbReference type="Proteomes" id="UP000252893">
    <property type="component" value="Unassembled WGS sequence"/>
</dbReference>
<feature type="domain" description="DNA binding HTH" evidence="2">
    <location>
        <begin position="287"/>
        <end position="326"/>
    </location>
</feature>
<dbReference type="Pfam" id="PF01590">
    <property type="entry name" value="GAF"/>
    <property type="match status" value="1"/>
</dbReference>
<dbReference type="AlphaFoldDB" id="A0A366E6V5"/>
<evidence type="ECO:0000313" key="3">
    <source>
        <dbReference type="EMBL" id="RBO97519.1"/>
    </source>
</evidence>
<evidence type="ECO:0000259" key="1">
    <source>
        <dbReference type="Pfam" id="PF01590"/>
    </source>
</evidence>
<dbReference type="Gene3D" id="1.10.10.60">
    <property type="entry name" value="Homeodomain-like"/>
    <property type="match status" value="1"/>
</dbReference>
<organism evidence="3 4">
    <name type="scientific">Pseudochrobactrum asaccharolyticum</name>
    <dbReference type="NCBI Taxonomy" id="354351"/>
    <lineage>
        <taxon>Bacteria</taxon>
        <taxon>Pseudomonadati</taxon>
        <taxon>Pseudomonadota</taxon>
        <taxon>Alphaproteobacteria</taxon>
        <taxon>Hyphomicrobiales</taxon>
        <taxon>Brucellaceae</taxon>
        <taxon>Pseudochrobactrum</taxon>
    </lineage>
</organism>
<reference evidence="3 4" key="1">
    <citation type="submission" date="2018-06" db="EMBL/GenBank/DDBJ databases">
        <title>Genomic Encyclopedia of Type Strains, Phase IV (KMG-IV): sequencing the most valuable type-strain genomes for metagenomic binning, comparative biology and taxonomic classification.</title>
        <authorList>
            <person name="Goeker M."/>
        </authorList>
    </citation>
    <scope>NUCLEOTIDE SEQUENCE [LARGE SCALE GENOMIC DNA]</scope>
    <source>
        <strain evidence="3 4">DSM 25619</strain>
    </source>
</reference>
<dbReference type="InterPro" id="IPR029016">
    <property type="entry name" value="GAF-like_dom_sf"/>
</dbReference>
<evidence type="ECO:0000313" key="4">
    <source>
        <dbReference type="Proteomes" id="UP000252893"/>
    </source>
</evidence>
<dbReference type="InterPro" id="IPR003018">
    <property type="entry name" value="GAF"/>
</dbReference>
<accession>A0A366E6V5</accession>
<dbReference type="RefSeq" id="WP_113943517.1">
    <property type="nucleotide sequence ID" value="NZ_JAHREH010000001.1"/>
</dbReference>
<evidence type="ECO:0000259" key="2">
    <source>
        <dbReference type="Pfam" id="PF02954"/>
    </source>
</evidence>
<dbReference type="PRINTS" id="PR01590">
    <property type="entry name" value="HTHFIS"/>
</dbReference>
<dbReference type="InterPro" id="IPR002197">
    <property type="entry name" value="HTH_Fis"/>
</dbReference>
<keyword evidence="4" id="KW-1185">Reference proteome</keyword>
<dbReference type="Pfam" id="PF02954">
    <property type="entry name" value="HTH_8"/>
    <property type="match status" value="1"/>
</dbReference>
<dbReference type="SUPFAM" id="SSF55781">
    <property type="entry name" value="GAF domain-like"/>
    <property type="match status" value="1"/>
</dbReference>
<feature type="domain" description="GAF" evidence="1">
    <location>
        <begin position="77"/>
        <end position="196"/>
    </location>
</feature>
<protein>
    <submittedName>
        <fullName evidence="3">GAF domain-containing protein</fullName>
    </submittedName>
</protein>
<name>A0A366E6V5_9HYPH</name>
<sequence length="333" mass="35927">MSIQSGEISAAAGQSVFSAHAERVHSAIRGSGAARSALVASWQRSARLHGLKPQDSGRPQTITAQRLREVQEHVEPLTHLAQPVLDRLFQSVGGIGCCVLLADSQGVPVERRGAVADDDVFHQWGLWTGAVWSEACEGTNGIGTCIVEQRAVTIHRDQHFHARNSGLSCSVAPIHDHTGRLVAVLDVSSCRSDLTEGYAGLIFAAVNEAARKIETDYFRYHFQKARIVLAPVAEHNSGALLAIDRDDMVIGASRSARLALGLGEDGLKDPVPAADFFGVLTEKTTDMAEAERGVIIRALARSEGKISLAAKILGMSRATLHRKLNRLQIRRND</sequence>
<gene>
    <name evidence="3" type="ORF">DFR47_102303</name>
</gene>
<proteinExistence type="predicted"/>
<dbReference type="GO" id="GO:0043565">
    <property type="term" value="F:sequence-specific DNA binding"/>
    <property type="evidence" value="ECO:0007669"/>
    <property type="project" value="InterPro"/>
</dbReference>